<dbReference type="EMBL" id="HG916826">
    <property type="protein sequence ID" value="CDM39389.1"/>
    <property type="molecule type" value="Genomic_DNA"/>
</dbReference>
<evidence type="ECO:0008006" key="3">
    <source>
        <dbReference type="Google" id="ProtNLM"/>
    </source>
</evidence>
<proteinExistence type="predicted"/>
<evidence type="ECO:0000313" key="1">
    <source>
        <dbReference type="EMBL" id="CDM39389.1"/>
    </source>
</evidence>
<dbReference type="InterPro" id="IPR036052">
    <property type="entry name" value="TrpB-like_PALP_sf"/>
</dbReference>
<dbReference type="KEGG" id="ppse:BN5_0780"/>
<gene>
    <name evidence="1" type="ORF">BN5_0780</name>
</gene>
<sequence>MRAYHEDTHNLAEGAGAAALAALMQERELNAGQRVAVVLSGANIDRAALAELLRDEAPVAA</sequence>
<accession>W6RC04</accession>
<dbReference type="AlphaFoldDB" id="W6RC04"/>
<name>W6RC04_ECTO5</name>
<dbReference type="HOGENOM" id="CLU_2919282_0_0_6"/>
<reference evidence="1 2" key="1">
    <citation type="submission" date="2013-11" db="EMBL/GenBank/DDBJ databases">
        <title>Complete genome sequence of the cyanide-degrading bacterium Pseudomonas pseudoalcaligenes CECT 5344.</title>
        <authorList>
            <person name="Wibberg D."/>
            <person name="Puehler A."/>
            <person name="Schlueter A."/>
        </authorList>
    </citation>
    <scope>NUCLEOTIDE SEQUENCE [LARGE SCALE GENOMIC DNA]</scope>
    <source>
        <strain evidence="2">CECT 5344</strain>
    </source>
</reference>
<evidence type="ECO:0000313" key="2">
    <source>
        <dbReference type="Proteomes" id="UP000032841"/>
    </source>
</evidence>
<dbReference type="Proteomes" id="UP000032841">
    <property type="component" value="Chromosome"/>
</dbReference>
<dbReference type="SUPFAM" id="SSF53686">
    <property type="entry name" value="Tryptophan synthase beta subunit-like PLP-dependent enzymes"/>
    <property type="match status" value="1"/>
</dbReference>
<protein>
    <recommendedName>
        <fullName evidence="3">Threonine dehydratase</fullName>
    </recommendedName>
</protein>
<dbReference type="Gene3D" id="3.40.50.1100">
    <property type="match status" value="1"/>
</dbReference>
<organism evidence="1 2">
    <name type="scientific">Ectopseudomonas oleovorans (strain CECT 5344)</name>
    <name type="common">Pseudomonas pseudoalcaligenes</name>
    <dbReference type="NCBI Taxonomy" id="1182590"/>
    <lineage>
        <taxon>Bacteria</taxon>
        <taxon>Pseudomonadati</taxon>
        <taxon>Pseudomonadota</taxon>
        <taxon>Gammaproteobacteria</taxon>
        <taxon>Pseudomonadales</taxon>
        <taxon>Pseudomonadaceae</taxon>
        <taxon>Ectopseudomonas</taxon>
    </lineage>
</organism>